<dbReference type="GO" id="GO:0019450">
    <property type="term" value="P:L-cysteine catabolic process to pyruvate"/>
    <property type="evidence" value="ECO:0007669"/>
    <property type="project" value="TreeGrafter"/>
</dbReference>
<accession>A0A699X028</accession>
<comment type="caution">
    <text evidence="6">The sequence shown here is derived from an EMBL/GenBank/DDBJ whole genome shotgun (WGS) entry which is preliminary data.</text>
</comment>
<dbReference type="GO" id="GO:0030170">
    <property type="term" value="F:pyridoxal phosphate binding"/>
    <property type="evidence" value="ECO:0007669"/>
    <property type="project" value="InterPro"/>
</dbReference>
<dbReference type="InterPro" id="IPR015424">
    <property type="entry name" value="PyrdxlP-dep_Trfase"/>
</dbReference>
<evidence type="ECO:0000256" key="3">
    <source>
        <dbReference type="ARBA" id="ARBA00022898"/>
    </source>
</evidence>
<protein>
    <submittedName>
        <fullName evidence="6">Cystathionine gamma-synthase 1, chloroplastic-like</fullName>
    </submittedName>
</protein>
<name>A0A699X028_TANCI</name>
<organism evidence="6">
    <name type="scientific">Tanacetum cinerariifolium</name>
    <name type="common">Dalmatian daisy</name>
    <name type="synonym">Chrysanthemum cinerariifolium</name>
    <dbReference type="NCBI Taxonomy" id="118510"/>
    <lineage>
        <taxon>Eukaryota</taxon>
        <taxon>Viridiplantae</taxon>
        <taxon>Streptophyta</taxon>
        <taxon>Embryophyta</taxon>
        <taxon>Tracheophyta</taxon>
        <taxon>Spermatophyta</taxon>
        <taxon>Magnoliopsida</taxon>
        <taxon>eudicotyledons</taxon>
        <taxon>Gunneridae</taxon>
        <taxon>Pentapetalae</taxon>
        <taxon>asterids</taxon>
        <taxon>campanulids</taxon>
        <taxon>Asterales</taxon>
        <taxon>Asteraceae</taxon>
        <taxon>Asteroideae</taxon>
        <taxon>Anthemideae</taxon>
        <taxon>Anthemidinae</taxon>
        <taxon>Tanacetum</taxon>
    </lineage>
</organism>
<evidence type="ECO:0000256" key="4">
    <source>
        <dbReference type="ARBA" id="ARBA00023239"/>
    </source>
</evidence>
<proteinExistence type="inferred from homology"/>
<dbReference type="InterPro" id="IPR015422">
    <property type="entry name" value="PyrdxlP-dep_Trfase_small"/>
</dbReference>
<evidence type="ECO:0000256" key="1">
    <source>
        <dbReference type="ARBA" id="ARBA00001933"/>
    </source>
</evidence>
<dbReference type="GO" id="GO:0047804">
    <property type="term" value="F:cysteine-S-conjugate beta-lyase activity"/>
    <property type="evidence" value="ECO:0007669"/>
    <property type="project" value="InterPro"/>
</dbReference>
<dbReference type="Gene3D" id="3.90.1150.10">
    <property type="entry name" value="Aspartate Aminotransferase, domain 1"/>
    <property type="match status" value="1"/>
</dbReference>
<dbReference type="GO" id="GO:0019346">
    <property type="term" value="P:transsulfuration"/>
    <property type="evidence" value="ECO:0007669"/>
    <property type="project" value="InterPro"/>
</dbReference>
<dbReference type="Pfam" id="PF01053">
    <property type="entry name" value="Cys_Met_Meta_PP"/>
    <property type="match status" value="1"/>
</dbReference>
<dbReference type="AlphaFoldDB" id="A0A699X028"/>
<reference evidence="6" key="1">
    <citation type="journal article" date="2019" name="Sci. Rep.">
        <title>Draft genome of Tanacetum cinerariifolium, the natural source of mosquito coil.</title>
        <authorList>
            <person name="Yamashiro T."/>
            <person name="Shiraishi A."/>
            <person name="Satake H."/>
            <person name="Nakayama K."/>
        </authorList>
    </citation>
    <scope>NUCLEOTIDE SEQUENCE</scope>
</reference>
<comment type="cofactor">
    <cofactor evidence="1 5">
        <name>pyridoxal 5'-phosphate</name>
        <dbReference type="ChEBI" id="CHEBI:597326"/>
    </cofactor>
</comment>
<keyword evidence="4" id="KW-0456">Lyase</keyword>
<gene>
    <name evidence="6" type="ORF">Tci_924778</name>
</gene>
<comment type="similarity">
    <text evidence="2 5">Belongs to the trans-sulfuration enzymes family.</text>
</comment>
<evidence type="ECO:0000313" key="6">
    <source>
        <dbReference type="EMBL" id="GFD52809.1"/>
    </source>
</evidence>
<dbReference type="SUPFAM" id="SSF53383">
    <property type="entry name" value="PLP-dependent transferases"/>
    <property type="match status" value="1"/>
</dbReference>
<dbReference type="EMBL" id="BKCJ011786628">
    <property type="protein sequence ID" value="GFD52809.1"/>
    <property type="molecule type" value="Genomic_DNA"/>
</dbReference>
<dbReference type="InterPro" id="IPR006233">
    <property type="entry name" value="Cys_b_lyase_bac"/>
</dbReference>
<feature type="non-terminal residue" evidence="6">
    <location>
        <position position="68"/>
    </location>
</feature>
<dbReference type="PANTHER" id="PTHR43500">
    <property type="entry name" value="CYSTATHIONINE BETA-LYASE-RELATED"/>
    <property type="match status" value="1"/>
</dbReference>
<evidence type="ECO:0000256" key="2">
    <source>
        <dbReference type="ARBA" id="ARBA00009077"/>
    </source>
</evidence>
<evidence type="ECO:0000256" key="5">
    <source>
        <dbReference type="RuleBase" id="RU362118"/>
    </source>
</evidence>
<sequence>MSDTFGNTVSPDDAYLVLRGARTLAARLDVHERQAVRVALWLQQQPQVKRVFHPALPDHPGHAVWKRD</sequence>
<keyword evidence="3 5" id="KW-0663">Pyridoxal phosphate</keyword>
<dbReference type="InterPro" id="IPR000277">
    <property type="entry name" value="Cys/Met-Metab_PyrdxlP-dep_enz"/>
</dbReference>
<dbReference type="PANTHER" id="PTHR43500:SF1">
    <property type="entry name" value="CYSTATHIONINE BETA-LYASE-RELATED"/>
    <property type="match status" value="1"/>
</dbReference>